<feature type="domain" description="HTH tetR-type" evidence="5">
    <location>
        <begin position="1"/>
        <end position="43"/>
    </location>
</feature>
<dbReference type="InterPro" id="IPR050109">
    <property type="entry name" value="HTH-type_TetR-like_transc_reg"/>
</dbReference>
<dbReference type="Pfam" id="PF00440">
    <property type="entry name" value="TetR_N"/>
    <property type="match status" value="1"/>
</dbReference>
<reference evidence="6 7" key="1">
    <citation type="submission" date="2020-01" db="EMBL/GenBank/DDBJ databases">
        <title>Insect and environment-associated Actinomycetes.</title>
        <authorList>
            <person name="Currrie C."/>
            <person name="Chevrette M."/>
            <person name="Carlson C."/>
            <person name="Stubbendieck R."/>
            <person name="Wendt-Pienkowski E."/>
        </authorList>
    </citation>
    <scope>NUCLEOTIDE SEQUENCE [LARGE SCALE GENOMIC DNA]</scope>
    <source>
        <strain evidence="6 7">SID7754</strain>
    </source>
</reference>
<keyword evidence="3" id="KW-0804">Transcription</keyword>
<accession>A0A7K3QUC3</accession>
<dbReference type="EMBL" id="JAAGMR010000206">
    <property type="protein sequence ID" value="NEB93476.1"/>
    <property type="molecule type" value="Genomic_DNA"/>
</dbReference>
<dbReference type="PANTHER" id="PTHR30055">
    <property type="entry name" value="HTH-TYPE TRANSCRIPTIONAL REGULATOR RUTR"/>
    <property type="match status" value="1"/>
</dbReference>
<evidence type="ECO:0000256" key="1">
    <source>
        <dbReference type="ARBA" id="ARBA00023015"/>
    </source>
</evidence>
<dbReference type="RefSeq" id="WP_164189843.1">
    <property type="nucleotide sequence ID" value="NZ_JAAGMR010000206.1"/>
</dbReference>
<evidence type="ECO:0000256" key="2">
    <source>
        <dbReference type="ARBA" id="ARBA00023125"/>
    </source>
</evidence>
<dbReference type="PROSITE" id="PS50977">
    <property type="entry name" value="HTH_TETR_2"/>
    <property type="match status" value="1"/>
</dbReference>
<dbReference type="GO" id="GO:0000976">
    <property type="term" value="F:transcription cis-regulatory region binding"/>
    <property type="evidence" value="ECO:0007669"/>
    <property type="project" value="TreeGrafter"/>
</dbReference>
<dbReference type="SUPFAM" id="SSF46689">
    <property type="entry name" value="Homeodomain-like"/>
    <property type="match status" value="1"/>
</dbReference>
<evidence type="ECO:0000313" key="6">
    <source>
        <dbReference type="EMBL" id="NEB93476.1"/>
    </source>
</evidence>
<comment type="caution">
    <text evidence="6">The sequence shown here is derived from an EMBL/GenBank/DDBJ whole genome shotgun (WGS) entry which is preliminary data.</text>
</comment>
<dbReference type="Gene3D" id="1.10.10.60">
    <property type="entry name" value="Homeodomain-like"/>
    <property type="match status" value="1"/>
</dbReference>
<evidence type="ECO:0000259" key="5">
    <source>
        <dbReference type="PROSITE" id="PS50977"/>
    </source>
</evidence>
<organism evidence="6 7">
    <name type="scientific">Streptomyces bauhiniae</name>
    <dbReference type="NCBI Taxonomy" id="2340725"/>
    <lineage>
        <taxon>Bacteria</taxon>
        <taxon>Bacillati</taxon>
        <taxon>Actinomycetota</taxon>
        <taxon>Actinomycetes</taxon>
        <taxon>Kitasatosporales</taxon>
        <taxon>Streptomycetaceae</taxon>
        <taxon>Streptomyces</taxon>
    </lineage>
</organism>
<evidence type="ECO:0000256" key="4">
    <source>
        <dbReference type="PROSITE-ProRule" id="PRU00335"/>
    </source>
</evidence>
<evidence type="ECO:0000256" key="3">
    <source>
        <dbReference type="ARBA" id="ARBA00023163"/>
    </source>
</evidence>
<evidence type="ECO:0000313" key="7">
    <source>
        <dbReference type="Proteomes" id="UP000470520"/>
    </source>
</evidence>
<dbReference type="PANTHER" id="PTHR30055:SF234">
    <property type="entry name" value="HTH-TYPE TRANSCRIPTIONAL REGULATOR BETI"/>
    <property type="match status" value="1"/>
</dbReference>
<dbReference type="Proteomes" id="UP000470520">
    <property type="component" value="Unassembled WGS sequence"/>
</dbReference>
<protein>
    <submittedName>
        <fullName evidence="6">TetR family transcriptional regulator</fullName>
    </submittedName>
</protein>
<proteinExistence type="predicted"/>
<keyword evidence="1" id="KW-0805">Transcription regulation</keyword>
<feature type="DNA-binding region" description="H-T-H motif" evidence="4">
    <location>
        <begin position="22"/>
        <end position="41"/>
    </location>
</feature>
<dbReference type="PRINTS" id="PR00455">
    <property type="entry name" value="HTHTETR"/>
</dbReference>
<dbReference type="GO" id="GO:0003700">
    <property type="term" value="F:DNA-binding transcription factor activity"/>
    <property type="evidence" value="ECO:0007669"/>
    <property type="project" value="TreeGrafter"/>
</dbReference>
<keyword evidence="2 4" id="KW-0238">DNA-binding</keyword>
<gene>
    <name evidence="6" type="ORF">G3I21_17565</name>
</gene>
<dbReference type="InterPro" id="IPR009057">
    <property type="entry name" value="Homeodomain-like_sf"/>
</dbReference>
<dbReference type="AlphaFoldDB" id="A0A7K3QUC3"/>
<dbReference type="InterPro" id="IPR001647">
    <property type="entry name" value="HTH_TetR"/>
</dbReference>
<sequence length="43" mass="4886">MREQLVRVSTRLFAERGFESVTVAEIAAAADVSKMTVFNYFPF</sequence>
<name>A0A7K3QUC3_9ACTN</name>